<protein>
    <recommendedName>
        <fullName evidence="4">SMODS and SLOG-associating 2TM effector domain-containing protein</fullName>
    </recommendedName>
</protein>
<gene>
    <name evidence="2" type="ORF">IV67_GL001013</name>
</gene>
<dbReference type="NCBIfam" id="NF033634">
    <property type="entry name" value="SLATT_1"/>
    <property type="match status" value="1"/>
</dbReference>
<keyword evidence="1" id="KW-0472">Membrane</keyword>
<dbReference type="EMBL" id="JQCD01000031">
    <property type="protein sequence ID" value="KRN75964.1"/>
    <property type="molecule type" value="Genomic_DNA"/>
</dbReference>
<evidence type="ECO:0008006" key="4">
    <source>
        <dbReference type="Google" id="ProtNLM"/>
    </source>
</evidence>
<organism evidence="2 3">
    <name type="scientific">Weissella minor</name>
    <dbReference type="NCBI Taxonomy" id="1620"/>
    <lineage>
        <taxon>Bacteria</taxon>
        <taxon>Bacillati</taxon>
        <taxon>Bacillota</taxon>
        <taxon>Bacilli</taxon>
        <taxon>Lactobacillales</taxon>
        <taxon>Lactobacillaceae</taxon>
        <taxon>Weissella</taxon>
    </lineage>
</organism>
<keyword evidence="1" id="KW-1133">Transmembrane helix</keyword>
<reference evidence="2 3" key="1">
    <citation type="journal article" date="2015" name="Genome Announc.">
        <title>Expanding the biotechnology potential of lactobacilli through comparative genomics of 213 strains and associated genera.</title>
        <authorList>
            <person name="Sun Z."/>
            <person name="Harris H.M."/>
            <person name="McCann A."/>
            <person name="Guo C."/>
            <person name="Argimon S."/>
            <person name="Zhang W."/>
            <person name="Yang X."/>
            <person name="Jeffery I.B."/>
            <person name="Cooney J.C."/>
            <person name="Kagawa T.F."/>
            <person name="Liu W."/>
            <person name="Song Y."/>
            <person name="Salvetti E."/>
            <person name="Wrobel A."/>
            <person name="Rasinkangas P."/>
            <person name="Parkhill J."/>
            <person name="Rea M.C."/>
            <person name="O'Sullivan O."/>
            <person name="Ritari J."/>
            <person name="Douillard F.P."/>
            <person name="Paul Ross R."/>
            <person name="Yang R."/>
            <person name="Briner A.E."/>
            <person name="Felis G.E."/>
            <person name="de Vos W.M."/>
            <person name="Barrangou R."/>
            <person name="Klaenhammer T.R."/>
            <person name="Caufield P.W."/>
            <person name="Cui Y."/>
            <person name="Zhang H."/>
            <person name="O'Toole P.W."/>
        </authorList>
    </citation>
    <scope>NUCLEOTIDE SEQUENCE [LARGE SCALE GENOMIC DNA]</scope>
    <source>
        <strain evidence="2 3">DSM 20014</strain>
    </source>
</reference>
<evidence type="ECO:0000313" key="3">
    <source>
        <dbReference type="Proteomes" id="UP000051673"/>
    </source>
</evidence>
<name>A0A0R2JM98_9LACO</name>
<keyword evidence="1" id="KW-0812">Transmembrane</keyword>
<dbReference type="STRING" id="1620.IV67_GL001013"/>
<sequence>MNYSEVLEELNQSIEYLEKRHKRYTHMTTWVSMLNIVLSSSIPILITLAEDGKQTLLLVSIFSALITLLQTFKSTFHLDNKISDMAVAMAYLKKEQVLFQTRTEPYSGTDDENIHALVLNMSNQANDVIDNFMGNESE</sequence>
<dbReference type="InterPro" id="IPR025325">
    <property type="entry name" value="DUF4231"/>
</dbReference>
<dbReference type="Pfam" id="PF14015">
    <property type="entry name" value="DUF4231"/>
    <property type="match status" value="1"/>
</dbReference>
<evidence type="ECO:0000256" key="1">
    <source>
        <dbReference type="SAM" id="Phobius"/>
    </source>
</evidence>
<accession>A0A0R2JM98</accession>
<dbReference type="RefSeq" id="WP_057788767.1">
    <property type="nucleotide sequence ID" value="NZ_JQCD01000031.1"/>
</dbReference>
<dbReference type="PATRIC" id="fig|1620.3.peg.1028"/>
<dbReference type="Proteomes" id="UP000051673">
    <property type="component" value="Unassembled WGS sequence"/>
</dbReference>
<dbReference type="OrthoDB" id="2149828at2"/>
<dbReference type="AlphaFoldDB" id="A0A0R2JM98"/>
<evidence type="ECO:0000313" key="2">
    <source>
        <dbReference type="EMBL" id="KRN75964.1"/>
    </source>
</evidence>
<keyword evidence="3" id="KW-1185">Reference proteome</keyword>
<feature type="transmembrane region" description="Helical" evidence="1">
    <location>
        <begin position="55"/>
        <end position="72"/>
    </location>
</feature>
<proteinExistence type="predicted"/>
<feature type="transmembrane region" description="Helical" evidence="1">
    <location>
        <begin position="29"/>
        <end position="49"/>
    </location>
</feature>
<comment type="caution">
    <text evidence="2">The sequence shown here is derived from an EMBL/GenBank/DDBJ whole genome shotgun (WGS) entry which is preliminary data.</text>
</comment>